<reference evidence="2 3" key="1">
    <citation type="submission" date="2024-01" db="EMBL/GenBank/DDBJ databases">
        <authorList>
            <consortium name="Genoscope - CEA"/>
            <person name="William W."/>
        </authorList>
    </citation>
    <scope>NUCLEOTIDE SEQUENCE [LARGE SCALE GENOMIC DNA]</scope>
    <source>
        <strain evidence="2 3">29B2s-10</strain>
    </source>
</reference>
<keyword evidence="1" id="KW-1133">Transmembrane helix</keyword>
<protein>
    <submittedName>
        <fullName evidence="2">Uncharacterized protein</fullName>
    </submittedName>
</protein>
<feature type="transmembrane region" description="Helical" evidence="1">
    <location>
        <begin position="272"/>
        <end position="293"/>
    </location>
</feature>
<accession>A0ABP0EEG4</accession>
<gene>
    <name evidence="2" type="ORF">CAAN4_D14576</name>
</gene>
<evidence type="ECO:0000313" key="2">
    <source>
        <dbReference type="EMBL" id="CAK7905541.1"/>
    </source>
</evidence>
<feature type="transmembrane region" description="Helical" evidence="1">
    <location>
        <begin position="111"/>
        <end position="135"/>
    </location>
</feature>
<dbReference type="Proteomes" id="UP001497600">
    <property type="component" value="Chromosome D"/>
</dbReference>
<keyword evidence="1" id="KW-0472">Membrane</keyword>
<sequence length="317" mass="36823">MNQEDQGDVSPIQLLRTAIDDPSVLINMVGPTGRDGNNDEAHEAGTRFVQQLFRNVSPEERNIWLDQLNDLLAQARRDQSRRKRKTFRLEWWYKIPFPIINFKRLYQKIDFTVLLMVFTMITRYLIIIMRVLTFMVVIGPYLYHLFNVFATLFNLVSFSSNFASDVSSFCARGRPALLELRTKMFISGNESAISWIYYLIDNNEIPSLISWNFIKLVYNSLEASLLPVTCLSDGIHASCYLSESSLIYKFSDVIVEHFNIPADSYWVHPLTMIVYLTYLFSAFWLCSTILTMVTYSMRVKLSKYVGFAKNLINLIIN</sequence>
<evidence type="ECO:0000256" key="1">
    <source>
        <dbReference type="SAM" id="Phobius"/>
    </source>
</evidence>
<proteinExistence type="predicted"/>
<organism evidence="2 3">
    <name type="scientific">[Candida] anglica</name>
    <dbReference type="NCBI Taxonomy" id="148631"/>
    <lineage>
        <taxon>Eukaryota</taxon>
        <taxon>Fungi</taxon>
        <taxon>Dikarya</taxon>
        <taxon>Ascomycota</taxon>
        <taxon>Saccharomycotina</taxon>
        <taxon>Pichiomycetes</taxon>
        <taxon>Debaryomycetaceae</taxon>
        <taxon>Kurtzmaniella</taxon>
    </lineage>
</organism>
<keyword evidence="3" id="KW-1185">Reference proteome</keyword>
<dbReference type="EMBL" id="OZ004256">
    <property type="protein sequence ID" value="CAK7905541.1"/>
    <property type="molecule type" value="Genomic_DNA"/>
</dbReference>
<name>A0ABP0EEG4_9ASCO</name>
<keyword evidence="1" id="KW-0812">Transmembrane</keyword>
<feature type="transmembrane region" description="Helical" evidence="1">
    <location>
        <begin position="141"/>
        <end position="163"/>
    </location>
</feature>
<evidence type="ECO:0000313" key="3">
    <source>
        <dbReference type="Proteomes" id="UP001497600"/>
    </source>
</evidence>